<gene>
    <name evidence="2" type="ORF">CTI12_AA019520</name>
</gene>
<dbReference type="Gene3D" id="1.20.1280.50">
    <property type="match status" value="1"/>
</dbReference>
<dbReference type="GO" id="GO:0019005">
    <property type="term" value="C:SCF ubiquitin ligase complex"/>
    <property type="evidence" value="ECO:0007669"/>
    <property type="project" value="TreeGrafter"/>
</dbReference>
<dbReference type="AlphaFoldDB" id="A0A2U1QKE9"/>
<name>A0A2U1QKE9_ARTAN</name>
<dbReference type="EMBL" id="PKPP01000068">
    <property type="protein sequence ID" value="PWA98437.1"/>
    <property type="molecule type" value="Genomic_DNA"/>
</dbReference>
<dbReference type="PANTHER" id="PTHR16134:SF43">
    <property type="entry name" value="CORONATINE-INSENSITIVE PROTEIN 1"/>
    <property type="match status" value="1"/>
</dbReference>
<evidence type="ECO:0000313" key="2">
    <source>
        <dbReference type="EMBL" id="PWA98437.1"/>
    </source>
</evidence>
<dbReference type="PANTHER" id="PTHR16134">
    <property type="entry name" value="F-BOX/TPR REPEAT PROTEIN POF3"/>
    <property type="match status" value="1"/>
</dbReference>
<dbReference type="CDD" id="cd04902">
    <property type="entry name" value="ACT_3PGDH-xct"/>
    <property type="match status" value="1"/>
</dbReference>
<protein>
    <recommendedName>
        <fullName evidence="1">ACT domain-containing protein</fullName>
    </recommendedName>
</protein>
<dbReference type="SMART" id="SM00367">
    <property type="entry name" value="LRR_CC"/>
    <property type="match status" value="7"/>
</dbReference>
<dbReference type="SUPFAM" id="SSF52047">
    <property type="entry name" value="RNI-like"/>
    <property type="match status" value="1"/>
</dbReference>
<reference evidence="2 3" key="1">
    <citation type="journal article" date="2018" name="Mol. Plant">
        <title>The genome of Artemisia annua provides insight into the evolution of Asteraceae family and artemisinin biosynthesis.</title>
        <authorList>
            <person name="Shen Q."/>
            <person name="Zhang L."/>
            <person name="Liao Z."/>
            <person name="Wang S."/>
            <person name="Yan T."/>
            <person name="Shi P."/>
            <person name="Liu M."/>
            <person name="Fu X."/>
            <person name="Pan Q."/>
            <person name="Wang Y."/>
            <person name="Lv Z."/>
            <person name="Lu X."/>
            <person name="Zhang F."/>
            <person name="Jiang W."/>
            <person name="Ma Y."/>
            <person name="Chen M."/>
            <person name="Hao X."/>
            <person name="Li L."/>
            <person name="Tang Y."/>
            <person name="Lv G."/>
            <person name="Zhou Y."/>
            <person name="Sun X."/>
            <person name="Brodelius P.E."/>
            <person name="Rose J.K.C."/>
            <person name="Tang K."/>
        </authorList>
    </citation>
    <scope>NUCLEOTIDE SEQUENCE [LARGE SCALE GENOMIC DNA]</scope>
    <source>
        <strain evidence="3">cv. Huhao1</strain>
        <tissue evidence="2">Leaf</tissue>
    </source>
</reference>
<dbReference type="Pfam" id="PF18511">
    <property type="entry name" value="F-box_5"/>
    <property type="match status" value="1"/>
</dbReference>
<dbReference type="InterPro" id="IPR006553">
    <property type="entry name" value="Leu-rich_rpt_Cys-con_subtyp"/>
</dbReference>
<dbReference type="OrthoDB" id="550575at2759"/>
<dbReference type="GO" id="GO:0031146">
    <property type="term" value="P:SCF-dependent proteasomal ubiquitin-dependent protein catabolic process"/>
    <property type="evidence" value="ECO:0007669"/>
    <property type="project" value="TreeGrafter"/>
</dbReference>
<dbReference type="InterPro" id="IPR032675">
    <property type="entry name" value="LRR_dom_sf"/>
</dbReference>
<dbReference type="Proteomes" id="UP000245207">
    <property type="component" value="Unassembled WGS sequence"/>
</dbReference>
<dbReference type="FunFam" id="3.30.70.260:FF:000008">
    <property type="entry name" value="D-3-phosphoglycerate dehydrogenase, chloroplastic"/>
    <property type="match status" value="2"/>
</dbReference>
<comment type="caution">
    <text evidence="2">The sequence shown here is derived from an EMBL/GenBank/DDBJ whole genome shotgun (WGS) entry which is preliminary data.</text>
</comment>
<accession>A0A2U1QKE9</accession>
<proteinExistence type="predicted"/>
<dbReference type="Gene3D" id="3.80.10.10">
    <property type="entry name" value="Ribonuclease Inhibitor"/>
    <property type="match status" value="1"/>
</dbReference>
<evidence type="ECO:0000259" key="1">
    <source>
        <dbReference type="PROSITE" id="PS51671"/>
    </source>
</evidence>
<dbReference type="SUPFAM" id="SSF55021">
    <property type="entry name" value="ACT-like"/>
    <property type="match status" value="2"/>
</dbReference>
<feature type="domain" description="ACT" evidence="1">
    <location>
        <begin position="668"/>
        <end position="743"/>
    </location>
</feature>
<sequence>MNGSMETVLDCVLPYIHDGDDRNSISLVSRKFYQLDCLTRNHLTVHVHYSPSPARVSMRFPFIESLTLKGLPRMDFPLISSIDITPWIRQIYVKFESLKALRISGLVVGDEDLELLARTRGKDLRSLKIYNCEGFSEKGLVHISEYCNELRTLCLENNKVDGDANGEWLRELALRNMVIETFHFGYRFDRYDVKDVTLLAKKCSNSLVSLNISPKPLSHIGDAFSHAIKLEDFDGATFDQNGDYSSFKFPPSIRGLGIVDLPVTSFSFLLPYVNQLRELDLTCINVDECCQCFLIDKCPNLEVLRTDDVCGDMGLRVIGQVCKKLRKLTHYGRVTHMGLIALVQGCNNLEYLDVTLSDISNEAIECIGTHLKNLHYFRMNFPKKDDINDLPLDNGIRAMLKGCIKLKRLHISLCDGGLTDVGLGYIGKYGHNLRYLFLSRTGESDAGLLELSKGCPKLRKLNLEKCPFSEQAIATFVFNIHSLRYIWFESGYNSAVVLTRPTFTAKALKELKQYATLAEKLYRLAVQLVADGSGVGSVNVTYYTSSRATDDLEKLYRLAIQLVADGSGVGSEKITYTSSRATDDLNTPLVNALVAKGIRINEEGVLLDRASKKPLNIIKVQIANVESRLAVAISESGKIEVEGRVKDGVPHLTKVGALDVDVSLKENIIVCRQAHQPNIIGRVGSILDEENVNISSMSFSRIAQRKQAVMVIGVDEKPSEKALKKIDEIPAVEEFVFLALVGSILDEENVNISSMSFSRIAQRKQAVMVIGVDEKPSEKALKKIDEIPAVEEFVFLAL</sequence>
<dbReference type="InterPro" id="IPR045865">
    <property type="entry name" value="ACT-like_dom_sf"/>
</dbReference>
<dbReference type="Gene3D" id="3.30.70.260">
    <property type="match status" value="2"/>
</dbReference>
<dbReference type="InterPro" id="IPR002912">
    <property type="entry name" value="ACT_dom"/>
</dbReference>
<dbReference type="PROSITE" id="PS51671">
    <property type="entry name" value="ACT"/>
    <property type="match status" value="1"/>
</dbReference>
<dbReference type="InterPro" id="IPR041567">
    <property type="entry name" value="COI1_F-box"/>
</dbReference>
<keyword evidence="3" id="KW-1185">Reference proteome</keyword>
<organism evidence="2 3">
    <name type="scientific">Artemisia annua</name>
    <name type="common">Sweet wormwood</name>
    <dbReference type="NCBI Taxonomy" id="35608"/>
    <lineage>
        <taxon>Eukaryota</taxon>
        <taxon>Viridiplantae</taxon>
        <taxon>Streptophyta</taxon>
        <taxon>Embryophyta</taxon>
        <taxon>Tracheophyta</taxon>
        <taxon>Spermatophyta</taxon>
        <taxon>Magnoliopsida</taxon>
        <taxon>eudicotyledons</taxon>
        <taxon>Gunneridae</taxon>
        <taxon>Pentapetalae</taxon>
        <taxon>asterids</taxon>
        <taxon>campanulids</taxon>
        <taxon>Asterales</taxon>
        <taxon>Asteraceae</taxon>
        <taxon>Asteroideae</taxon>
        <taxon>Anthemideae</taxon>
        <taxon>Artemisiinae</taxon>
        <taxon>Artemisia</taxon>
    </lineage>
</organism>
<evidence type="ECO:0000313" key="3">
    <source>
        <dbReference type="Proteomes" id="UP000245207"/>
    </source>
</evidence>
<dbReference type="STRING" id="35608.A0A2U1QKE9"/>